<evidence type="ECO:0000256" key="8">
    <source>
        <dbReference type="ARBA" id="ARBA00061616"/>
    </source>
</evidence>
<dbReference type="NCBIfam" id="TIGR01656">
    <property type="entry name" value="Histidinol-ppas"/>
    <property type="match status" value="1"/>
</dbReference>
<evidence type="ECO:0000256" key="4">
    <source>
        <dbReference type="ARBA" id="ARBA00022801"/>
    </source>
</evidence>
<dbReference type="PANTHER" id="PTHR42891:SF1">
    <property type="entry name" value="D-GLYCERO-BETA-D-MANNO-HEPTOSE-1,7-BISPHOSPHATE 7-PHOSPHATASE"/>
    <property type="match status" value="1"/>
</dbReference>
<keyword evidence="13" id="KW-0460">Magnesium</keyword>
<feature type="site" description="Stabilizes the phosphoryl group" evidence="12">
    <location>
        <position position="111"/>
    </location>
</feature>
<evidence type="ECO:0000313" key="14">
    <source>
        <dbReference type="EMBL" id="KFD20734.1"/>
    </source>
</evidence>
<dbReference type="EMBL" id="JMPR01000020">
    <property type="protein sequence ID" value="KFD20734.1"/>
    <property type="molecule type" value="Genomic_DNA"/>
</dbReference>
<dbReference type="GO" id="GO:0046872">
    <property type="term" value="F:metal ion binding"/>
    <property type="evidence" value="ECO:0007669"/>
    <property type="project" value="UniProtKB-KW"/>
</dbReference>
<feature type="binding site" evidence="13">
    <location>
        <position position="11"/>
    </location>
    <ligand>
        <name>Mg(2+)</name>
        <dbReference type="ChEBI" id="CHEBI:18420"/>
    </ligand>
</feature>
<dbReference type="InterPro" id="IPR023214">
    <property type="entry name" value="HAD_sf"/>
</dbReference>
<feature type="binding site" evidence="13">
    <location>
        <position position="136"/>
    </location>
    <ligand>
        <name>Mg(2+)</name>
        <dbReference type="ChEBI" id="CHEBI:18420"/>
    </ligand>
</feature>
<evidence type="ECO:0000256" key="5">
    <source>
        <dbReference type="ARBA" id="ARBA00022833"/>
    </source>
</evidence>
<evidence type="ECO:0000256" key="6">
    <source>
        <dbReference type="ARBA" id="ARBA00023277"/>
    </source>
</evidence>
<proteinExistence type="inferred from homology"/>
<keyword evidence="4 9" id="KW-0378">Hydrolase</keyword>
<keyword evidence="15" id="KW-1185">Reference proteome</keyword>
<dbReference type="NCBIfam" id="TIGR00213">
    <property type="entry name" value="GmhB_yaeD"/>
    <property type="match status" value="1"/>
</dbReference>
<evidence type="ECO:0000256" key="12">
    <source>
        <dbReference type="PIRSR" id="PIRSR004682-3"/>
    </source>
</evidence>
<dbReference type="GO" id="GO:0005737">
    <property type="term" value="C:cytoplasm"/>
    <property type="evidence" value="ECO:0007669"/>
    <property type="project" value="UniProtKB-SubCell"/>
</dbReference>
<evidence type="ECO:0000256" key="1">
    <source>
        <dbReference type="ARBA" id="ARBA00004496"/>
    </source>
</evidence>
<dbReference type="NCBIfam" id="NF006506">
    <property type="entry name" value="PRK08942.1"/>
    <property type="match status" value="1"/>
</dbReference>
<dbReference type="NCBIfam" id="TIGR01662">
    <property type="entry name" value="HAD-SF-IIIA"/>
    <property type="match status" value="1"/>
</dbReference>
<comment type="cofactor">
    <cofactor evidence="13">
        <name>Mg(2+)</name>
        <dbReference type="ChEBI" id="CHEBI:18420"/>
    </cofactor>
</comment>
<name>A0A085JJT8_9GAMM</name>
<dbReference type="EC" id="3.1.3.-" evidence="9"/>
<comment type="cofactor">
    <cofactor evidence="13">
        <name>Zn(2+)</name>
        <dbReference type="ChEBI" id="CHEBI:29105"/>
    </cofactor>
</comment>
<feature type="site" description="Contributes to substrate recognition" evidence="12">
    <location>
        <position position="110"/>
    </location>
</feature>
<feature type="binding site" evidence="11">
    <location>
        <position position="137"/>
    </location>
    <ligand>
        <name>substrate</name>
    </ligand>
</feature>
<dbReference type="AlphaFoldDB" id="A0A085JJT8"/>
<keyword evidence="6 9" id="KW-0119">Carbohydrate metabolism</keyword>
<dbReference type="OrthoDB" id="9781367at2"/>
<evidence type="ECO:0000256" key="3">
    <source>
        <dbReference type="ARBA" id="ARBA00022723"/>
    </source>
</evidence>
<comment type="caution">
    <text evidence="14">The sequence shown here is derived from an EMBL/GenBank/DDBJ whole genome shotgun (WGS) entry which is preliminary data.</text>
</comment>
<dbReference type="GO" id="GO:0005975">
    <property type="term" value="P:carbohydrate metabolic process"/>
    <property type="evidence" value="ECO:0007669"/>
    <property type="project" value="InterPro"/>
</dbReference>
<sequence length="188" mass="20850">MTNKIPAIFLDRDGTINIDHGFVHQIDDFQFIDGVIEAMQELKKMGYALVVVTNQSGIARGKYTEDQFMQLTEWMDWSLADRDVELDGIYFCPHHPEGSVAEYAQVCDCRKPKPGMLLSGQEQLNIDMAASYMVGDKREDMLAAQAAGVGHKILVRSGQPIDETAQETADVVLNSLAELPAFIKNAAK</sequence>
<evidence type="ECO:0000256" key="11">
    <source>
        <dbReference type="PIRSR" id="PIRSR004682-2"/>
    </source>
</evidence>
<dbReference type="PANTHER" id="PTHR42891">
    <property type="entry name" value="D-GLYCERO-BETA-D-MANNO-HEPTOSE-1,7-BISPHOSPHATE 7-PHOSPHATASE"/>
    <property type="match status" value="1"/>
</dbReference>
<feature type="binding site" evidence="13">
    <location>
        <position position="107"/>
    </location>
    <ligand>
        <name>Zn(2+)</name>
        <dbReference type="ChEBI" id="CHEBI:29105"/>
    </ligand>
</feature>
<evidence type="ECO:0000256" key="2">
    <source>
        <dbReference type="ARBA" id="ARBA00022490"/>
    </source>
</evidence>
<keyword evidence="2 9" id="KW-0963">Cytoplasm</keyword>
<dbReference type="RefSeq" id="WP_025901317.1">
    <property type="nucleotide sequence ID" value="NZ_ATMJ01000019.1"/>
</dbReference>
<accession>A0A085JJT8</accession>
<keyword evidence="5 13" id="KW-0862">Zinc</keyword>
<feature type="binding site" evidence="13">
    <location>
        <position position="92"/>
    </location>
    <ligand>
        <name>Zn(2+)</name>
        <dbReference type="ChEBI" id="CHEBI:29105"/>
    </ligand>
</feature>
<feature type="binding site" evidence="11">
    <location>
        <begin position="110"/>
        <end position="111"/>
    </location>
    <ligand>
        <name>substrate</name>
    </ligand>
</feature>
<dbReference type="FunFam" id="3.40.50.1000:FF:000037">
    <property type="entry name" value="D,D-heptose 1,7-bisphosphate phosphatase"/>
    <property type="match status" value="1"/>
</dbReference>
<gene>
    <name evidence="14" type="primary">gmhB</name>
    <name evidence="14" type="ORF">GTPT_1267</name>
</gene>
<feature type="site" description="Stabilizes the phosphoryl group" evidence="12">
    <location>
        <position position="53"/>
    </location>
</feature>
<keyword evidence="3 13" id="KW-0479">Metal-binding</keyword>
<evidence type="ECO:0000256" key="9">
    <source>
        <dbReference type="PIRNR" id="PIRNR004682"/>
    </source>
</evidence>
<feature type="binding site" evidence="13">
    <location>
        <position position="13"/>
    </location>
    <ligand>
        <name>Mg(2+)</name>
        <dbReference type="ChEBI" id="CHEBI:18420"/>
    </ligand>
</feature>
<feature type="active site" description="Proton donor" evidence="10">
    <location>
        <position position="13"/>
    </location>
</feature>
<dbReference type="GO" id="GO:0016791">
    <property type="term" value="F:phosphatase activity"/>
    <property type="evidence" value="ECO:0007669"/>
    <property type="project" value="InterPro"/>
</dbReference>
<dbReference type="InterPro" id="IPR004446">
    <property type="entry name" value="Heptose_bisP_phosphatase"/>
</dbReference>
<dbReference type="Proteomes" id="UP000028602">
    <property type="component" value="Unassembled WGS sequence"/>
</dbReference>
<evidence type="ECO:0000256" key="10">
    <source>
        <dbReference type="PIRSR" id="PIRSR004682-1"/>
    </source>
</evidence>
<comment type="similarity">
    <text evidence="8 9">Belongs to the gmhB family.</text>
</comment>
<feature type="binding site" evidence="13">
    <location>
        <position position="137"/>
    </location>
    <ligand>
        <name>Mg(2+)</name>
        <dbReference type="ChEBI" id="CHEBI:18420"/>
    </ligand>
</feature>
<dbReference type="InterPro" id="IPR036412">
    <property type="entry name" value="HAD-like_sf"/>
</dbReference>
<evidence type="ECO:0000256" key="7">
    <source>
        <dbReference type="ARBA" id="ARBA00031828"/>
    </source>
</evidence>
<dbReference type="Pfam" id="PF13242">
    <property type="entry name" value="Hydrolase_like"/>
    <property type="match status" value="1"/>
</dbReference>
<dbReference type="CDD" id="cd07503">
    <property type="entry name" value="HAD_HisB-N"/>
    <property type="match status" value="1"/>
</dbReference>
<feature type="binding site" evidence="11">
    <location>
        <begin position="53"/>
        <end position="56"/>
    </location>
    <ligand>
        <name>substrate</name>
    </ligand>
</feature>
<protein>
    <recommendedName>
        <fullName evidence="7 9">D,D-heptose 1,7-bisphosphate phosphatase</fullName>
        <ecNumber evidence="9">3.1.3.-</ecNumber>
    </recommendedName>
</protein>
<feature type="binding site" evidence="11">
    <location>
        <begin position="11"/>
        <end position="13"/>
    </location>
    <ligand>
        <name>substrate</name>
    </ligand>
</feature>
<feature type="binding site" evidence="13">
    <location>
        <position position="109"/>
    </location>
    <ligand>
        <name>Zn(2+)</name>
        <dbReference type="ChEBI" id="CHEBI:29105"/>
    </ligand>
</feature>
<dbReference type="InterPro" id="IPR006543">
    <property type="entry name" value="Histidinol-phos"/>
</dbReference>
<organism evidence="14 15">
    <name type="scientific">Tatumella ptyseos ATCC 33301</name>
    <dbReference type="NCBI Taxonomy" id="1005995"/>
    <lineage>
        <taxon>Bacteria</taxon>
        <taxon>Pseudomonadati</taxon>
        <taxon>Pseudomonadota</taxon>
        <taxon>Gammaproteobacteria</taxon>
        <taxon>Enterobacterales</taxon>
        <taxon>Erwiniaceae</taxon>
        <taxon>Tatumella</taxon>
    </lineage>
</organism>
<evidence type="ECO:0000256" key="13">
    <source>
        <dbReference type="PIRSR" id="PIRSR004682-4"/>
    </source>
</evidence>
<feature type="binding site" evidence="13">
    <location>
        <position position="94"/>
    </location>
    <ligand>
        <name>Zn(2+)</name>
        <dbReference type="ChEBI" id="CHEBI:29105"/>
    </ligand>
</feature>
<dbReference type="eggNOG" id="COG0241">
    <property type="taxonomic scope" value="Bacteria"/>
</dbReference>
<dbReference type="PIRSF" id="PIRSF004682">
    <property type="entry name" value="GmhB"/>
    <property type="match status" value="1"/>
</dbReference>
<dbReference type="InterPro" id="IPR006549">
    <property type="entry name" value="HAD-SF_hydro_IIIA"/>
</dbReference>
<dbReference type="SUPFAM" id="SSF56784">
    <property type="entry name" value="HAD-like"/>
    <property type="match status" value="1"/>
</dbReference>
<dbReference type="Gene3D" id="3.40.50.1000">
    <property type="entry name" value="HAD superfamily/HAD-like"/>
    <property type="match status" value="1"/>
</dbReference>
<feature type="active site" description="Nucleophile" evidence="10">
    <location>
        <position position="11"/>
    </location>
</feature>
<comment type="subcellular location">
    <subcellularLocation>
        <location evidence="1 9">Cytoplasm</location>
    </subcellularLocation>
</comment>
<evidence type="ECO:0000313" key="15">
    <source>
        <dbReference type="Proteomes" id="UP000028602"/>
    </source>
</evidence>
<reference evidence="14 15" key="1">
    <citation type="submission" date="2014-05" db="EMBL/GenBank/DDBJ databases">
        <title>ATOL: Assembling a taxonomically balanced genome-scale reconstruction of the evolutionary history of the Enterobacteriaceae.</title>
        <authorList>
            <person name="Plunkett G.III."/>
            <person name="Neeno-Eckwall E.C."/>
            <person name="Glasner J.D."/>
            <person name="Perna N.T."/>
        </authorList>
    </citation>
    <scope>NUCLEOTIDE SEQUENCE [LARGE SCALE GENOMIC DNA]</scope>
    <source>
        <strain evidence="14 15">ATCC 33301</strain>
    </source>
</reference>
<feature type="binding site" evidence="11">
    <location>
        <begin position="19"/>
        <end position="22"/>
    </location>
    <ligand>
        <name>substrate</name>
    </ligand>
</feature>